<dbReference type="InterPro" id="IPR043504">
    <property type="entry name" value="Peptidase_S1_PA_chymotrypsin"/>
</dbReference>
<evidence type="ECO:0008006" key="4">
    <source>
        <dbReference type="Google" id="ProtNLM"/>
    </source>
</evidence>
<dbReference type="EMBL" id="MDER01000064">
    <property type="protein sequence ID" value="ODP27201.1"/>
    <property type="molecule type" value="Genomic_DNA"/>
</dbReference>
<dbReference type="AlphaFoldDB" id="A0A1E3L0R9"/>
<sequence length="304" mass="34678">MSFDELYNLFCIKVKSSKSEGSGVLINSSSPDSSYVITAKHCLTGKKENDQELQKGSIKVQRLHPDGGFQEFIVRDYFLHSVREVDLAIIIIEKVNLPEQISATMPNYNSEVHVKGFPAESIKTDNPMSELKGHITNVKTYRLNRVEFSIPPQQTFDKEAKVYIEGFSGSGLFEENQNGTLFLMGIFTQVKHDDVAYGDLEAESILKVNEILQENDYPLIKIVEYQVNNYPHLVMNLKQPSNLLTDYQNILEQSTEDKLQKLIIEKRSGNRKQALTKLYEILEDVDHMSTHTAAKYYMKASLWG</sequence>
<comment type="caution">
    <text evidence="2">The sequence shown here is derived from an EMBL/GenBank/DDBJ whole genome shotgun (WGS) entry which is preliminary data.</text>
</comment>
<keyword evidence="3" id="KW-1185">Reference proteome</keyword>
<evidence type="ECO:0000313" key="3">
    <source>
        <dbReference type="Proteomes" id="UP000094578"/>
    </source>
</evidence>
<dbReference type="STRING" id="1886670.PTI45_03326"/>
<protein>
    <recommendedName>
        <fullName evidence="4">Peptidase S1 domain-containing protein</fullName>
    </recommendedName>
</protein>
<keyword evidence="1" id="KW-0378">Hydrolase</keyword>
<evidence type="ECO:0000313" key="2">
    <source>
        <dbReference type="EMBL" id="ODP27201.1"/>
    </source>
</evidence>
<dbReference type="SUPFAM" id="SSF50494">
    <property type="entry name" value="Trypsin-like serine proteases"/>
    <property type="match status" value="1"/>
</dbReference>
<evidence type="ECO:0000256" key="1">
    <source>
        <dbReference type="ARBA" id="ARBA00022825"/>
    </source>
</evidence>
<accession>A0A1E3L0R9</accession>
<keyword evidence="1" id="KW-0645">Protease</keyword>
<dbReference type="Proteomes" id="UP000094578">
    <property type="component" value="Unassembled WGS sequence"/>
</dbReference>
<dbReference type="GO" id="GO:0008236">
    <property type="term" value="F:serine-type peptidase activity"/>
    <property type="evidence" value="ECO:0007669"/>
    <property type="project" value="UniProtKB-KW"/>
</dbReference>
<reference evidence="2 3" key="1">
    <citation type="submission" date="2016-08" db="EMBL/GenBank/DDBJ databases">
        <title>Genome sequencing of Paenibacillus sp. TI45-13ar, isolated from Korean traditional nuruk.</title>
        <authorList>
            <person name="Kim S.-J."/>
        </authorList>
    </citation>
    <scope>NUCLEOTIDE SEQUENCE [LARGE SCALE GENOMIC DNA]</scope>
    <source>
        <strain evidence="2 3">TI45-13ar</strain>
    </source>
</reference>
<dbReference type="InterPro" id="IPR009003">
    <property type="entry name" value="Peptidase_S1_PA"/>
</dbReference>
<proteinExistence type="predicted"/>
<name>A0A1E3L0R9_9BACL</name>
<organism evidence="2 3">
    <name type="scientific">Paenibacillus nuruki</name>
    <dbReference type="NCBI Taxonomy" id="1886670"/>
    <lineage>
        <taxon>Bacteria</taxon>
        <taxon>Bacillati</taxon>
        <taxon>Bacillota</taxon>
        <taxon>Bacilli</taxon>
        <taxon>Bacillales</taxon>
        <taxon>Paenibacillaceae</taxon>
        <taxon>Paenibacillus</taxon>
    </lineage>
</organism>
<keyword evidence="1" id="KW-0720">Serine protease</keyword>
<dbReference type="Gene3D" id="2.40.10.10">
    <property type="entry name" value="Trypsin-like serine proteases"/>
    <property type="match status" value="1"/>
</dbReference>
<dbReference type="RefSeq" id="WP_069328719.1">
    <property type="nucleotide sequence ID" value="NZ_MDER01000064.1"/>
</dbReference>
<gene>
    <name evidence="2" type="ORF">PTI45_03326</name>
</gene>